<dbReference type="AlphaFoldDB" id="A0A0A9GUU0"/>
<protein>
    <submittedName>
        <fullName evidence="1">Uncharacterized protein</fullName>
    </submittedName>
</protein>
<name>A0A0A9GUU0_ARUDO</name>
<accession>A0A0A9GUU0</accession>
<sequence>MEVPYDVQLTQDKHPGEVHMLLDNVVGDTAKVAVLLMMEQHLGHESRWEPYVKSLPCKDQKHNMVSGI</sequence>
<evidence type="ECO:0000313" key="1">
    <source>
        <dbReference type="EMBL" id="JAE28312.1"/>
    </source>
</evidence>
<dbReference type="Gene3D" id="3.90.1410.10">
    <property type="entry name" value="set domain protein methyltransferase, domain 1"/>
    <property type="match status" value="1"/>
</dbReference>
<proteinExistence type="predicted"/>
<reference evidence="1" key="1">
    <citation type="submission" date="2014-09" db="EMBL/GenBank/DDBJ databases">
        <authorList>
            <person name="Magalhaes I.L.F."/>
            <person name="Oliveira U."/>
            <person name="Santos F.R."/>
            <person name="Vidigal T.H.D.A."/>
            <person name="Brescovit A.D."/>
            <person name="Santos A.J."/>
        </authorList>
    </citation>
    <scope>NUCLEOTIDE SEQUENCE</scope>
    <source>
        <tissue evidence="1">Shoot tissue taken approximately 20 cm above the soil surface</tissue>
    </source>
</reference>
<organism evidence="1">
    <name type="scientific">Arundo donax</name>
    <name type="common">Giant reed</name>
    <name type="synonym">Donax arundinaceus</name>
    <dbReference type="NCBI Taxonomy" id="35708"/>
    <lineage>
        <taxon>Eukaryota</taxon>
        <taxon>Viridiplantae</taxon>
        <taxon>Streptophyta</taxon>
        <taxon>Embryophyta</taxon>
        <taxon>Tracheophyta</taxon>
        <taxon>Spermatophyta</taxon>
        <taxon>Magnoliopsida</taxon>
        <taxon>Liliopsida</taxon>
        <taxon>Poales</taxon>
        <taxon>Poaceae</taxon>
        <taxon>PACMAD clade</taxon>
        <taxon>Arundinoideae</taxon>
        <taxon>Arundineae</taxon>
        <taxon>Arundo</taxon>
    </lineage>
</organism>
<reference evidence="1" key="2">
    <citation type="journal article" date="2015" name="Data Brief">
        <title>Shoot transcriptome of the giant reed, Arundo donax.</title>
        <authorList>
            <person name="Barrero R.A."/>
            <person name="Guerrero F.D."/>
            <person name="Moolhuijzen P."/>
            <person name="Goolsby J.A."/>
            <person name="Tidwell J."/>
            <person name="Bellgard S.E."/>
            <person name="Bellgard M.I."/>
        </authorList>
    </citation>
    <scope>NUCLEOTIDE SEQUENCE</scope>
    <source>
        <tissue evidence="1">Shoot tissue taken approximately 20 cm above the soil surface</tissue>
    </source>
</reference>
<dbReference type="EMBL" id="GBRH01169584">
    <property type="protein sequence ID" value="JAE28312.1"/>
    <property type="molecule type" value="Transcribed_RNA"/>
</dbReference>